<gene>
    <name evidence="2" type="ORF">SAMN06296052_113111</name>
</gene>
<reference evidence="3" key="1">
    <citation type="submission" date="2017-06" db="EMBL/GenBank/DDBJ databases">
        <authorList>
            <person name="Varghese N."/>
            <person name="Submissions S."/>
        </authorList>
    </citation>
    <scope>NUCLEOTIDE SEQUENCE [LARGE SCALE GENOMIC DNA]</scope>
    <source>
        <strain evidence="3">NKM1</strain>
    </source>
</reference>
<name>A0A239HF80_9BACT</name>
<keyword evidence="3" id="KW-1185">Reference proteome</keyword>
<organism evidence="2 3">
    <name type="scientific">Pontibacter ummariensis</name>
    <dbReference type="NCBI Taxonomy" id="1610492"/>
    <lineage>
        <taxon>Bacteria</taxon>
        <taxon>Pseudomonadati</taxon>
        <taxon>Bacteroidota</taxon>
        <taxon>Cytophagia</taxon>
        <taxon>Cytophagales</taxon>
        <taxon>Hymenobacteraceae</taxon>
        <taxon>Pontibacter</taxon>
    </lineage>
</organism>
<dbReference type="RefSeq" id="WP_106219127.1">
    <property type="nucleotide sequence ID" value="NZ_FZOQ01000013.1"/>
</dbReference>
<dbReference type="OrthoDB" id="5562884at2"/>
<dbReference type="EMBL" id="FZOQ01000013">
    <property type="protein sequence ID" value="SNS79698.1"/>
    <property type="molecule type" value="Genomic_DNA"/>
</dbReference>
<feature type="chain" id="PRO_5012579607" description="MetA-pathway of phenol degradation" evidence="1">
    <location>
        <begin position="27"/>
        <end position="312"/>
    </location>
</feature>
<evidence type="ECO:0008006" key="4">
    <source>
        <dbReference type="Google" id="ProtNLM"/>
    </source>
</evidence>
<protein>
    <recommendedName>
        <fullName evidence="4">MetA-pathway of phenol degradation</fullName>
    </recommendedName>
</protein>
<evidence type="ECO:0000313" key="2">
    <source>
        <dbReference type="EMBL" id="SNS79698.1"/>
    </source>
</evidence>
<accession>A0A239HF80</accession>
<dbReference type="AlphaFoldDB" id="A0A239HF80"/>
<evidence type="ECO:0000256" key="1">
    <source>
        <dbReference type="SAM" id="SignalP"/>
    </source>
</evidence>
<dbReference type="Proteomes" id="UP000198432">
    <property type="component" value="Unassembled WGS sequence"/>
</dbReference>
<keyword evidence="1" id="KW-0732">Signal</keyword>
<sequence length="312" mass="34838">MEKEHYSCLRRLIFFFFCFVPVLSYAQTEQDALMMGERQLCAAATISYNSWTNYWEGTFKRDNENMGRVSTRSAVLMVNYGITPKLNVLAAVPYVRTQASEGTLAGMDGVQDLSLFVKWKPWEWQGGHETISVFAVGGLATPSSRYNIDLLPMSIGLGSRVLSGRVIADVQVKQFTATLSAAYLHRSNVEIDRTAYYTDRLINSREVDMPNATNFQLRAGYRTPRLIAEAVVDNMTTLGGFDIRRNDMPFVSNRMNSTKVGVEGKYYLARHPALGFHAGAWHTLAGRNIGQATGGMAGMSYILDFTTNTIKD</sequence>
<evidence type="ECO:0000313" key="3">
    <source>
        <dbReference type="Proteomes" id="UP000198432"/>
    </source>
</evidence>
<feature type="signal peptide" evidence="1">
    <location>
        <begin position="1"/>
        <end position="26"/>
    </location>
</feature>
<proteinExistence type="predicted"/>